<dbReference type="GO" id="GO:0019432">
    <property type="term" value="P:triglyceride biosynthetic process"/>
    <property type="evidence" value="ECO:0007669"/>
    <property type="project" value="TreeGrafter"/>
</dbReference>
<dbReference type="PANTHER" id="PTHR31650">
    <property type="entry name" value="O-ACYLTRANSFERASE (WSD1-LIKE) FAMILY PROTEIN"/>
    <property type="match status" value="1"/>
</dbReference>
<dbReference type="OrthoDB" id="619536at2759"/>
<dbReference type="GO" id="GO:0008374">
    <property type="term" value="F:O-acyltransferase activity"/>
    <property type="evidence" value="ECO:0007669"/>
    <property type="project" value="InterPro"/>
</dbReference>
<protein>
    <recommendedName>
        <fullName evidence="1">O-acyltransferase WSD1 C-terminal domain-containing protein</fullName>
    </recommendedName>
</protein>
<dbReference type="Proteomes" id="UP000664859">
    <property type="component" value="Unassembled WGS sequence"/>
</dbReference>
<organism evidence="2 3">
    <name type="scientific">Tribonema minus</name>
    <dbReference type="NCBI Taxonomy" id="303371"/>
    <lineage>
        <taxon>Eukaryota</taxon>
        <taxon>Sar</taxon>
        <taxon>Stramenopiles</taxon>
        <taxon>Ochrophyta</taxon>
        <taxon>PX clade</taxon>
        <taxon>Xanthophyceae</taxon>
        <taxon>Tribonematales</taxon>
        <taxon>Tribonemataceae</taxon>
        <taxon>Tribonema</taxon>
    </lineage>
</organism>
<gene>
    <name evidence="2" type="ORF">JKP88DRAFT_286630</name>
</gene>
<feature type="domain" description="O-acyltransferase WSD1 C-terminal" evidence="1">
    <location>
        <begin position="411"/>
        <end position="529"/>
    </location>
</feature>
<keyword evidence="3" id="KW-1185">Reference proteome</keyword>
<dbReference type="AlphaFoldDB" id="A0A835ZBT8"/>
<dbReference type="EMBL" id="JAFCMP010000048">
    <property type="protein sequence ID" value="KAG5189524.1"/>
    <property type="molecule type" value="Genomic_DNA"/>
</dbReference>
<evidence type="ECO:0000313" key="3">
    <source>
        <dbReference type="Proteomes" id="UP000664859"/>
    </source>
</evidence>
<name>A0A835ZBT8_9STRA</name>
<evidence type="ECO:0000313" key="2">
    <source>
        <dbReference type="EMBL" id="KAG5189524.1"/>
    </source>
</evidence>
<reference evidence="2" key="1">
    <citation type="submission" date="2021-02" db="EMBL/GenBank/DDBJ databases">
        <title>First Annotated Genome of the Yellow-green Alga Tribonema minus.</title>
        <authorList>
            <person name="Mahan K.M."/>
        </authorList>
    </citation>
    <scope>NUCLEOTIDE SEQUENCE</scope>
    <source>
        <strain evidence="2">UTEX B ZZ1240</strain>
    </source>
</reference>
<evidence type="ECO:0000259" key="1">
    <source>
        <dbReference type="Pfam" id="PF06974"/>
    </source>
</evidence>
<dbReference type="GO" id="GO:0005886">
    <property type="term" value="C:plasma membrane"/>
    <property type="evidence" value="ECO:0007669"/>
    <property type="project" value="TreeGrafter"/>
</dbReference>
<proteinExistence type="predicted"/>
<dbReference type="InterPro" id="IPR009721">
    <property type="entry name" value="O-acyltransferase_WSD1_C"/>
</dbReference>
<comment type="caution">
    <text evidence="2">The sequence shown here is derived from an EMBL/GenBank/DDBJ whole genome shotgun (WGS) entry which is preliminary data.</text>
</comment>
<sequence length="561" mass="60330">MDLAESEGWAIISAHLSTAHENPTLLLAFALPVVFLLIGLTAKAHGRLRPTSFTSGVMFAGSNPDAWDSPEPIIHACLYYDKCPTREGLEAAAKLMMDFGNYRGTVVQTGSWPRRTWGWKEITVHVPDTISFIKVDGAKAAHEAVERIMIEDLPKVSDTQERRVEVDSRGDPLPLWHINVIENTAPGGESVVLVRNHHVIGDGVSLIGVIDHVMFTPEGEPLDVSGALQELKGGSGARPKKPSVFSLMGKALSGLVQVALVGVSPFDSKVSLNGPSEEKLKFGPRCFVHFPNVPLDLVKKLKDAAGVTVNDIMMCVTSGALRRHLTDRGTTPPGPLKLCALHLGFMTAPMAGGALQLRALLPIAMPRKITREQRFNEGLENVWGFASADMCVGISDIKETDSLSFIKDITTARLRAIEGVTTGLKGSLVPWVQLGLQNNLLPFVPTSVCKQLAGDVFGRHSVVFSNVPGPPMPVAFGGQVIKRMQMLFPNIIMQIGILSYQGSLMMNCVADARSCTPSELRAAFLAELRATCDAFGVNAPAKLQGIEAQCADLDAGRPLAA</sequence>
<dbReference type="Pfam" id="PF06974">
    <property type="entry name" value="WS_DGAT_C"/>
    <property type="match status" value="1"/>
</dbReference>
<accession>A0A835ZBT8</accession>
<dbReference type="PANTHER" id="PTHR31650:SF1">
    <property type="entry name" value="WAX ESTER SYNTHASE_DIACYLGLYCEROL ACYLTRANSFERASE 4-RELATED"/>
    <property type="match status" value="1"/>
</dbReference>
<dbReference type="InterPro" id="IPR045034">
    <property type="entry name" value="O-acyltransferase_WSD1-like"/>
</dbReference>